<keyword evidence="2" id="KW-1185">Reference proteome</keyword>
<dbReference type="EMBL" id="JAOYFB010000004">
    <property type="protein sequence ID" value="KAK4013256.1"/>
    <property type="molecule type" value="Genomic_DNA"/>
</dbReference>
<name>A0ABQ9ZK39_9CRUS</name>
<protein>
    <submittedName>
        <fullName evidence="1">Uncharacterized protein</fullName>
    </submittedName>
</protein>
<evidence type="ECO:0000313" key="1">
    <source>
        <dbReference type="EMBL" id="KAK4013256.1"/>
    </source>
</evidence>
<reference evidence="1 2" key="1">
    <citation type="journal article" date="2023" name="Nucleic Acids Res.">
        <title>The hologenome of Daphnia magna reveals possible DNA methylation and microbiome-mediated evolution of the host genome.</title>
        <authorList>
            <person name="Chaturvedi A."/>
            <person name="Li X."/>
            <person name="Dhandapani V."/>
            <person name="Marshall H."/>
            <person name="Kissane S."/>
            <person name="Cuenca-Cambronero M."/>
            <person name="Asole G."/>
            <person name="Calvet F."/>
            <person name="Ruiz-Romero M."/>
            <person name="Marangio P."/>
            <person name="Guigo R."/>
            <person name="Rago D."/>
            <person name="Mirbahai L."/>
            <person name="Eastwood N."/>
            <person name="Colbourne J.K."/>
            <person name="Zhou J."/>
            <person name="Mallon E."/>
            <person name="Orsini L."/>
        </authorList>
    </citation>
    <scope>NUCLEOTIDE SEQUENCE [LARGE SCALE GENOMIC DNA]</scope>
    <source>
        <strain evidence="1">LRV0_1</strain>
    </source>
</reference>
<gene>
    <name evidence="1" type="ORF">OUZ56_025490</name>
</gene>
<sequence length="202" mass="23759">MANTSRITSKENLEDMLKLFEPESGVPIHTEVPVLPKGGFEYIFEWSPDLLNKKDWRSDVYRWIQVATLSVTNSELQKLKLEKDKRPKKVYSKKLLEAAEKNVDDQRQNIDVLQDFKKVQNAVHSARVKAHLTDDQFYHLIEIAYETEFIHITITPHQIVTCFRKDFQEIIDRNELPTMCLSYDTTFEMGDNRVSTNFSFRE</sequence>
<accession>A0ABQ9ZK39</accession>
<proteinExistence type="predicted"/>
<dbReference type="Proteomes" id="UP001234178">
    <property type="component" value="Unassembled WGS sequence"/>
</dbReference>
<organism evidence="1 2">
    <name type="scientific">Daphnia magna</name>
    <dbReference type="NCBI Taxonomy" id="35525"/>
    <lineage>
        <taxon>Eukaryota</taxon>
        <taxon>Metazoa</taxon>
        <taxon>Ecdysozoa</taxon>
        <taxon>Arthropoda</taxon>
        <taxon>Crustacea</taxon>
        <taxon>Branchiopoda</taxon>
        <taxon>Diplostraca</taxon>
        <taxon>Cladocera</taxon>
        <taxon>Anomopoda</taxon>
        <taxon>Daphniidae</taxon>
        <taxon>Daphnia</taxon>
    </lineage>
</organism>
<evidence type="ECO:0000313" key="2">
    <source>
        <dbReference type="Proteomes" id="UP001234178"/>
    </source>
</evidence>
<comment type="caution">
    <text evidence="1">The sequence shown here is derived from an EMBL/GenBank/DDBJ whole genome shotgun (WGS) entry which is preliminary data.</text>
</comment>